<protein>
    <submittedName>
        <fullName evidence="1">Uncharacterized protein</fullName>
    </submittedName>
</protein>
<evidence type="ECO:0000313" key="1">
    <source>
        <dbReference type="EMBL" id="OGK03855.1"/>
    </source>
</evidence>
<dbReference type="EMBL" id="MFYX01000081">
    <property type="protein sequence ID" value="OGK03855.1"/>
    <property type="molecule type" value="Genomic_DNA"/>
</dbReference>
<organism evidence="1 2">
    <name type="scientific">Candidatus Raymondbacteria bacterium RIFOXYD12_FULL_49_13</name>
    <dbReference type="NCBI Taxonomy" id="1817890"/>
    <lineage>
        <taxon>Bacteria</taxon>
        <taxon>Raymondiibacteriota</taxon>
    </lineage>
</organism>
<gene>
    <name evidence="1" type="ORF">A2519_02240</name>
</gene>
<comment type="caution">
    <text evidence="1">The sequence shown here is derived from an EMBL/GenBank/DDBJ whole genome shotgun (WGS) entry which is preliminary data.</text>
</comment>
<name>A0A1F7FB05_UNCRA</name>
<dbReference type="AlphaFoldDB" id="A0A1F7FB05"/>
<sequence>MVEEKVDVVEKINRNETVEAISVNYEENGILLVKEIKKEILSRGAWATVMFLYQEYDRANSSYKPPKISLRRYQKKNGNYIQRSKFSISGEKQAGLISQKISDWYREFGGVVAGGSSDDAEA</sequence>
<accession>A0A1F7FB05</accession>
<proteinExistence type="predicted"/>
<evidence type="ECO:0000313" key="2">
    <source>
        <dbReference type="Proteomes" id="UP000179243"/>
    </source>
</evidence>
<reference evidence="1 2" key="1">
    <citation type="journal article" date="2016" name="Nat. Commun.">
        <title>Thousands of microbial genomes shed light on interconnected biogeochemical processes in an aquifer system.</title>
        <authorList>
            <person name="Anantharaman K."/>
            <person name="Brown C.T."/>
            <person name="Hug L.A."/>
            <person name="Sharon I."/>
            <person name="Castelle C.J."/>
            <person name="Probst A.J."/>
            <person name="Thomas B.C."/>
            <person name="Singh A."/>
            <person name="Wilkins M.J."/>
            <person name="Karaoz U."/>
            <person name="Brodie E.L."/>
            <person name="Williams K.H."/>
            <person name="Hubbard S.S."/>
            <person name="Banfield J.F."/>
        </authorList>
    </citation>
    <scope>NUCLEOTIDE SEQUENCE [LARGE SCALE GENOMIC DNA]</scope>
</reference>
<dbReference type="Proteomes" id="UP000179243">
    <property type="component" value="Unassembled WGS sequence"/>
</dbReference>